<dbReference type="GO" id="GO:0000785">
    <property type="term" value="C:chromatin"/>
    <property type="evidence" value="ECO:0007669"/>
    <property type="project" value="TreeGrafter"/>
</dbReference>
<dbReference type="Pfam" id="PF02375">
    <property type="entry name" value="JmjN"/>
    <property type="match status" value="1"/>
</dbReference>
<accession>A0AA88DHF7</accession>
<dbReference type="GO" id="GO:0034647">
    <property type="term" value="F:histone H3K4me/H3K4me2/H3K4me3 demethylase activity"/>
    <property type="evidence" value="ECO:0007669"/>
    <property type="project" value="TreeGrafter"/>
</dbReference>
<keyword evidence="5 16" id="KW-0863">Zinc-finger</keyword>
<keyword evidence="11" id="KW-0805">Transcription regulation</keyword>
<feature type="domain" description="C2H2-type" evidence="18">
    <location>
        <begin position="1443"/>
        <end position="1472"/>
    </location>
</feature>
<evidence type="ECO:0000259" key="18">
    <source>
        <dbReference type="PROSITE" id="PS50157"/>
    </source>
</evidence>
<keyword evidence="9" id="KW-0560">Oxidoreductase</keyword>
<dbReference type="GO" id="GO:0010628">
    <property type="term" value="P:positive regulation of gene expression"/>
    <property type="evidence" value="ECO:0007669"/>
    <property type="project" value="UniProtKB-ARBA"/>
</dbReference>
<dbReference type="SUPFAM" id="SSF57667">
    <property type="entry name" value="beta-beta-alpha zinc fingers"/>
    <property type="match status" value="2"/>
</dbReference>
<dbReference type="SMART" id="SM00545">
    <property type="entry name" value="JmjN"/>
    <property type="match status" value="1"/>
</dbReference>
<keyword evidence="13" id="KW-0539">Nucleus</keyword>
<feature type="region of interest" description="Disordered" evidence="17">
    <location>
        <begin position="1047"/>
        <end position="1095"/>
    </location>
</feature>
<gene>
    <name evidence="21" type="ORF">TIFTF001_025967</name>
</gene>
<dbReference type="GO" id="GO:0005634">
    <property type="term" value="C:nucleus"/>
    <property type="evidence" value="ECO:0007669"/>
    <property type="project" value="UniProtKB-SubCell"/>
</dbReference>
<dbReference type="FunFam" id="3.30.160.60:FF:000763">
    <property type="entry name" value="Probable lysine-specific demethylase ELF6"/>
    <property type="match status" value="1"/>
</dbReference>
<evidence type="ECO:0000256" key="8">
    <source>
        <dbReference type="ARBA" id="ARBA00022964"/>
    </source>
</evidence>
<proteinExistence type="inferred from homology"/>
<evidence type="ECO:0000256" key="2">
    <source>
        <dbReference type="ARBA" id="ARBA00009711"/>
    </source>
</evidence>
<keyword evidence="8" id="KW-0223">Dioxygenase</keyword>
<evidence type="ECO:0000256" key="17">
    <source>
        <dbReference type="SAM" id="MobiDB-lite"/>
    </source>
</evidence>
<evidence type="ECO:0000256" key="6">
    <source>
        <dbReference type="ARBA" id="ARBA00022833"/>
    </source>
</evidence>
<feature type="region of interest" description="Disordered" evidence="17">
    <location>
        <begin position="1183"/>
        <end position="1202"/>
    </location>
</feature>
<evidence type="ECO:0000256" key="15">
    <source>
        <dbReference type="ARBA" id="ARBA00051751"/>
    </source>
</evidence>
<dbReference type="Gene3D" id="3.30.160.60">
    <property type="entry name" value="Classic Zinc Finger"/>
    <property type="match status" value="1"/>
</dbReference>
<feature type="compositionally biased region" description="Basic residues" evidence="17">
    <location>
        <begin position="1143"/>
        <end position="1155"/>
    </location>
</feature>
<sequence>MAAPGLTSEQAVPEVFPWLKTLPQAPEYHPTLAEFQDPISYIFKIEKEASKYGICKIVPPVPPSAKKTVIANLNRSLAARNGGFDGSNPKSPPTFTTRQQQIGFCPRKPRPVQRPVWQSGENYTFQQFEAKAKGFERSFFKRCSKRGGGAERLSPLEIETMYWKATVDKPFSVEYANDMPGSAFVPVSAKRSREAGESATLGETAWNMRAVSRAKGSLLRFMKEEIPGVTSPMVYVAMMFSWFAWHVEDHDLHSLNYLHMGAGKTWYGVPREAAVAFEEVVRVHGYGGEINPLVTFSVLGEKTTVMSPEVFLSAGVPCCRLVQNPGEFVVTFPRAYHTGFSHGFNCGEAANIATPEWLRVAKDAAIRRASINYPPMVSHFQLLYDLALALCSRIPASIGSEPRSSRLKDKKKGEGETVVKELFVQNVLQNNDLLHVLGNGSPIVLLPRSSSDISVCSKLRVGSQLRLNSSLPLASCNSREEMKSSRSLISDDLMIDRTQEVDQVKDFYSMKGKLASLCEGSWVPSLRGYKSMCASNSKTSNMNVEGESTVDNDGLSDQRLFSCVTCGILSFACVAIIQPREPAARYLMSADCSFFNDWVVNARVASNVFPVSNGDPTASKQITYTGWMDNNAALVLSEDPGQSINYKVQLADQTYEAVSKTEKQKGPSALGLLALNYGNSSDSEEDQVQEDVSVDGNEANVSNCSLESKYRCESSSPSFRNCQGDAAGVHGRSRPELDSGDDLAFQNADSYMENGHNNRDDIKHSSHQNFDCSVGYGTNNVAPAQSNDLVANFRDCIKVSRMCSPDTYDAEATRFCKAVAPRNDEHPFVPICDEDSCRMHVFCLEHAVEVEQQLRQIGGVDILLLCHPDYPKIESEAKAMAEELGINHLWNDSTFRDATKKDEDTIQAALDCEEAIPKNRDWAVKLGINLFYSANLSRSPLYCKQMPYNSVIYDAFGRSSPASSSARSDGFERKPAKQKKVVAGKWCGKVWMSSQVHPFLAKRDPEEEEEQERSFHTWATPDEKLERKYDGTRNTMIAKKYVRKRKMTAETASTKKAKCVKREDAVVDNSMDDDSHEHHRRSLRSKQDKKYKHAEIEDEACDDSLNDYSLGQRRRIPRSKQQTYVDKDDTGSDNSLGVDFRYQHKKTLRSKHAKRTGREDVVSDDSLDSDSHQLRGRVHRIKQAEHTEEDDAVSDDSLDSDTQLRRRIPRSKQAKFLEREDSTSDYFHGNDLHKLQRRISKSKQAKSIEREDEDLYETLEVNAYKSAKRNLRRKPSKSAMQRKIKQETPCHVKQSTARPVKQENRNLKPQTPRVRNSQCEENILGSCAEEEVEGGPSTRLRKRTPKPQKSTGAKRREQQPVSRKKGKNAPVVKAQGGLNDAKLKDEEGEYMCDIEGCTMSFSVKQELVLHKKNICPVKGCGKKFFSHKYLVQHRRVHMDDRPLRCPWKGCKMTFKWPWARTEHIRVHTGARPYVCAEPDCGQTFRFVSDFSRHKRKTGHSGLHWTHSFTARRAIAWDLEEILPLMEISDANLLVVIWEVKAL</sequence>
<comment type="catalytic activity">
    <reaction evidence="14">
        <text>N(6),N(6)-dimethyl-L-lysyl(27)-[histone H3] + 2-oxoglutarate + O2 = N(6)-methyl-L-lysyl(27)-[histone H3] + formaldehyde + succinate + CO2</text>
        <dbReference type="Rhea" id="RHEA:60232"/>
        <dbReference type="Rhea" id="RHEA-COMP:15539"/>
        <dbReference type="Rhea" id="RHEA-COMP:15544"/>
        <dbReference type="ChEBI" id="CHEBI:15379"/>
        <dbReference type="ChEBI" id="CHEBI:16526"/>
        <dbReference type="ChEBI" id="CHEBI:16810"/>
        <dbReference type="ChEBI" id="CHEBI:16842"/>
        <dbReference type="ChEBI" id="CHEBI:30031"/>
        <dbReference type="ChEBI" id="CHEBI:61929"/>
        <dbReference type="ChEBI" id="CHEBI:61976"/>
    </reaction>
    <physiologicalReaction direction="left-to-right" evidence="14">
        <dbReference type="Rhea" id="RHEA:60233"/>
    </physiologicalReaction>
</comment>
<evidence type="ECO:0008006" key="23">
    <source>
        <dbReference type="Google" id="ProtNLM"/>
    </source>
</evidence>
<dbReference type="SMART" id="SM00558">
    <property type="entry name" value="JmjC"/>
    <property type="match status" value="1"/>
</dbReference>
<evidence type="ECO:0000256" key="10">
    <source>
        <dbReference type="ARBA" id="ARBA00023004"/>
    </source>
</evidence>
<dbReference type="GO" id="GO:2000028">
    <property type="term" value="P:regulation of photoperiodism, flowering"/>
    <property type="evidence" value="ECO:0007669"/>
    <property type="project" value="UniProtKB-ARBA"/>
</dbReference>
<evidence type="ECO:0000256" key="16">
    <source>
        <dbReference type="PROSITE-ProRule" id="PRU00042"/>
    </source>
</evidence>
<dbReference type="FunFam" id="2.60.120.650:FF:000023">
    <property type="entry name" value="Probable lysine-specific demethylase ELF6"/>
    <property type="match status" value="1"/>
</dbReference>
<dbReference type="Pfam" id="PF02373">
    <property type="entry name" value="JmjC"/>
    <property type="match status" value="1"/>
</dbReference>
<dbReference type="PROSITE" id="PS51184">
    <property type="entry name" value="JMJC"/>
    <property type="match status" value="1"/>
</dbReference>
<evidence type="ECO:0000256" key="4">
    <source>
        <dbReference type="ARBA" id="ARBA00022737"/>
    </source>
</evidence>
<dbReference type="Proteomes" id="UP001187192">
    <property type="component" value="Unassembled WGS sequence"/>
</dbReference>
<feature type="compositionally biased region" description="Acidic residues" evidence="17">
    <location>
        <begin position="1187"/>
        <end position="1199"/>
    </location>
</feature>
<dbReference type="GO" id="GO:0008270">
    <property type="term" value="F:zinc ion binding"/>
    <property type="evidence" value="ECO:0007669"/>
    <property type="project" value="UniProtKB-KW"/>
</dbReference>
<dbReference type="GO" id="GO:0009826">
    <property type="term" value="P:unidimensional cell growth"/>
    <property type="evidence" value="ECO:0007669"/>
    <property type="project" value="UniProtKB-ARBA"/>
</dbReference>
<feature type="domain" description="JmjN" evidence="19">
    <location>
        <begin position="25"/>
        <end position="66"/>
    </location>
</feature>
<evidence type="ECO:0000259" key="19">
    <source>
        <dbReference type="PROSITE" id="PS51183"/>
    </source>
</evidence>
<evidence type="ECO:0000256" key="7">
    <source>
        <dbReference type="ARBA" id="ARBA00022853"/>
    </source>
</evidence>
<dbReference type="PROSITE" id="PS50157">
    <property type="entry name" value="ZINC_FINGER_C2H2_2"/>
    <property type="match status" value="3"/>
</dbReference>
<reference evidence="21" key="1">
    <citation type="submission" date="2023-07" db="EMBL/GenBank/DDBJ databases">
        <title>draft genome sequence of fig (Ficus carica).</title>
        <authorList>
            <person name="Takahashi T."/>
            <person name="Nishimura K."/>
        </authorList>
    </citation>
    <scope>NUCLEOTIDE SEQUENCE</scope>
</reference>
<dbReference type="InterPro" id="IPR003347">
    <property type="entry name" value="JmjC_dom"/>
</dbReference>
<feature type="compositionally biased region" description="Basic residues" evidence="17">
    <location>
        <begin position="1267"/>
        <end position="1283"/>
    </location>
</feature>
<dbReference type="EMBL" id="BTGU01000066">
    <property type="protein sequence ID" value="GMN56847.1"/>
    <property type="molecule type" value="Genomic_DNA"/>
</dbReference>
<comment type="subcellular location">
    <subcellularLocation>
        <location evidence="1">Nucleus</location>
    </subcellularLocation>
</comment>
<feature type="region of interest" description="Disordered" evidence="17">
    <location>
        <begin position="1267"/>
        <end position="1371"/>
    </location>
</feature>
<evidence type="ECO:0000256" key="11">
    <source>
        <dbReference type="ARBA" id="ARBA00023015"/>
    </source>
</evidence>
<feature type="compositionally biased region" description="Basic residues" evidence="17">
    <location>
        <begin position="1078"/>
        <end position="1092"/>
    </location>
</feature>
<evidence type="ECO:0000256" key="14">
    <source>
        <dbReference type="ARBA" id="ARBA00050682"/>
    </source>
</evidence>
<dbReference type="FunFam" id="3.30.160.60:FF:000747">
    <property type="entry name" value="Probable lysine-specific demethylase ELF6"/>
    <property type="match status" value="1"/>
</dbReference>
<keyword evidence="12" id="KW-0804">Transcription</keyword>
<dbReference type="GO" id="GO:0048580">
    <property type="term" value="P:regulation of post-embryonic development"/>
    <property type="evidence" value="ECO:0007669"/>
    <property type="project" value="UniProtKB-ARBA"/>
</dbReference>
<feature type="compositionally biased region" description="Polar residues" evidence="17">
    <location>
        <begin position="1307"/>
        <end position="1320"/>
    </location>
</feature>
<dbReference type="InterPro" id="IPR003349">
    <property type="entry name" value="JmjN"/>
</dbReference>
<dbReference type="PROSITE" id="PS51183">
    <property type="entry name" value="JMJN"/>
    <property type="match status" value="1"/>
</dbReference>
<feature type="domain" description="C2H2-type" evidence="18">
    <location>
        <begin position="1413"/>
        <end position="1442"/>
    </location>
</feature>
<dbReference type="GO" id="GO:0040029">
    <property type="term" value="P:epigenetic regulation of gene expression"/>
    <property type="evidence" value="ECO:0007669"/>
    <property type="project" value="UniProtKB-ARBA"/>
</dbReference>
<evidence type="ECO:0000313" key="22">
    <source>
        <dbReference type="Proteomes" id="UP001187192"/>
    </source>
</evidence>
<evidence type="ECO:0000256" key="1">
    <source>
        <dbReference type="ARBA" id="ARBA00004123"/>
    </source>
</evidence>
<dbReference type="InterPro" id="IPR013087">
    <property type="entry name" value="Znf_C2H2_type"/>
</dbReference>
<dbReference type="SUPFAM" id="SSF51197">
    <property type="entry name" value="Clavaminate synthase-like"/>
    <property type="match status" value="1"/>
</dbReference>
<evidence type="ECO:0000256" key="5">
    <source>
        <dbReference type="ARBA" id="ARBA00022771"/>
    </source>
</evidence>
<evidence type="ECO:0000256" key="13">
    <source>
        <dbReference type="ARBA" id="ARBA00023242"/>
    </source>
</evidence>
<dbReference type="GO" id="GO:0071558">
    <property type="term" value="F:histone H3K27me2/H3K27me3 demethylase activity"/>
    <property type="evidence" value="ECO:0007669"/>
    <property type="project" value="UniProtKB-ARBA"/>
</dbReference>
<keyword evidence="6" id="KW-0862">Zinc</keyword>
<dbReference type="PROSITE" id="PS00028">
    <property type="entry name" value="ZINC_FINGER_C2H2_1"/>
    <property type="match status" value="3"/>
</dbReference>
<keyword evidence="7" id="KW-0156">Chromatin regulator</keyword>
<dbReference type="PANTHER" id="PTHR10694">
    <property type="entry name" value="LYSINE-SPECIFIC DEMETHYLASE"/>
    <property type="match status" value="1"/>
</dbReference>
<feature type="domain" description="C2H2-type" evidence="18">
    <location>
        <begin position="1473"/>
        <end position="1501"/>
    </location>
</feature>
<comment type="catalytic activity">
    <reaction evidence="15">
        <text>N(6),N(6),N(6)-trimethyl-L-lysyl(27)-[histone H3] + 2-oxoglutarate + O2 = N(6),N(6)-dimethyl-L-lysyl(27)-[histone H3] + formaldehyde + succinate + CO2</text>
        <dbReference type="Rhea" id="RHEA:60228"/>
        <dbReference type="Rhea" id="RHEA-COMP:15535"/>
        <dbReference type="Rhea" id="RHEA-COMP:15539"/>
        <dbReference type="ChEBI" id="CHEBI:15379"/>
        <dbReference type="ChEBI" id="CHEBI:16526"/>
        <dbReference type="ChEBI" id="CHEBI:16810"/>
        <dbReference type="ChEBI" id="CHEBI:16842"/>
        <dbReference type="ChEBI" id="CHEBI:30031"/>
        <dbReference type="ChEBI" id="CHEBI:61961"/>
        <dbReference type="ChEBI" id="CHEBI:61976"/>
    </reaction>
    <physiologicalReaction direction="left-to-right" evidence="15">
        <dbReference type="Rhea" id="RHEA:60229"/>
    </physiologicalReaction>
</comment>
<evidence type="ECO:0000313" key="21">
    <source>
        <dbReference type="EMBL" id="GMN56847.1"/>
    </source>
</evidence>
<keyword evidence="10" id="KW-0408">Iron</keyword>
<keyword evidence="3" id="KW-0479">Metal-binding</keyword>
<evidence type="ECO:0000259" key="20">
    <source>
        <dbReference type="PROSITE" id="PS51184"/>
    </source>
</evidence>
<evidence type="ECO:0000256" key="3">
    <source>
        <dbReference type="ARBA" id="ARBA00022723"/>
    </source>
</evidence>
<name>A0AA88DHF7_FICCA</name>
<dbReference type="Gene3D" id="2.60.120.650">
    <property type="entry name" value="Cupin"/>
    <property type="match status" value="1"/>
</dbReference>
<feature type="domain" description="JmjC" evidence="20">
    <location>
        <begin position="190"/>
        <end position="369"/>
    </location>
</feature>
<dbReference type="InterPro" id="IPR036236">
    <property type="entry name" value="Znf_C2H2_sf"/>
</dbReference>
<comment type="similarity">
    <text evidence="2">Belongs to the JHDM3 histone demethylase family.</text>
</comment>
<evidence type="ECO:0000256" key="12">
    <source>
        <dbReference type="ARBA" id="ARBA00023163"/>
    </source>
</evidence>
<feature type="region of interest" description="Disordered" evidence="17">
    <location>
        <begin position="1110"/>
        <end position="1176"/>
    </location>
</feature>
<dbReference type="GO" id="GO:0009741">
    <property type="term" value="P:response to brassinosteroid"/>
    <property type="evidence" value="ECO:0007669"/>
    <property type="project" value="UniProtKB-ARBA"/>
</dbReference>
<comment type="caution">
    <text evidence="21">The sequence shown here is derived from an EMBL/GenBank/DDBJ whole genome shotgun (WGS) entry which is preliminary data.</text>
</comment>
<evidence type="ECO:0000256" key="9">
    <source>
        <dbReference type="ARBA" id="ARBA00023002"/>
    </source>
</evidence>
<organism evidence="21 22">
    <name type="scientific">Ficus carica</name>
    <name type="common">Common fig</name>
    <dbReference type="NCBI Taxonomy" id="3494"/>
    <lineage>
        <taxon>Eukaryota</taxon>
        <taxon>Viridiplantae</taxon>
        <taxon>Streptophyta</taxon>
        <taxon>Embryophyta</taxon>
        <taxon>Tracheophyta</taxon>
        <taxon>Spermatophyta</taxon>
        <taxon>Magnoliopsida</taxon>
        <taxon>eudicotyledons</taxon>
        <taxon>Gunneridae</taxon>
        <taxon>Pentapetalae</taxon>
        <taxon>rosids</taxon>
        <taxon>fabids</taxon>
        <taxon>Rosales</taxon>
        <taxon>Moraceae</taxon>
        <taxon>Ficeae</taxon>
        <taxon>Ficus</taxon>
    </lineage>
</organism>
<dbReference type="PANTHER" id="PTHR10694:SF38">
    <property type="entry name" value="LYSINE-SPECIFIC DEMETHYLASE REF6"/>
    <property type="match status" value="1"/>
</dbReference>
<keyword evidence="22" id="KW-1185">Reference proteome</keyword>
<protein>
    <recommendedName>
        <fullName evidence="23">Lysine-specific demethylase REF6</fullName>
    </recommendedName>
</protein>
<keyword evidence="4" id="KW-0677">Repeat</keyword>
<dbReference type="SMART" id="SM00355">
    <property type="entry name" value="ZnF_C2H2"/>
    <property type="match status" value="4"/>
</dbReference>